<reference evidence="9 10" key="1">
    <citation type="submission" date="2018-09" db="EMBL/GenBank/DDBJ databases">
        <title>A high-quality reference genome of wild soybean provides a powerful tool to mine soybean genomes.</title>
        <authorList>
            <person name="Xie M."/>
            <person name="Chung C.Y.L."/>
            <person name="Li M.-W."/>
            <person name="Wong F.-L."/>
            <person name="Chan T.-F."/>
            <person name="Lam H.-M."/>
        </authorList>
    </citation>
    <scope>NUCLEOTIDE SEQUENCE [LARGE SCALE GENOMIC DNA]</scope>
    <source>
        <strain evidence="10">cv. W05</strain>
        <tissue evidence="9">Hypocotyl of etiolated seedlings</tissue>
    </source>
</reference>
<evidence type="ECO:0000259" key="8">
    <source>
        <dbReference type="PROSITE" id="PS51462"/>
    </source>
</evidence>
<dbReference type="Proteomes" id="UP000289340">
    <property type="component" value="Chromosome 7"/>
</dbReference>
<evidence type="ECO:0000256" key="1">
    <source>
        <dbReference type="ARBA" id="ARBA00001936"/>
    </source>
</evidence>
<gene>
    <name evidence="9" type="ORF">D0Y65_018473</name>
</gene>
<feature type="compositionally biased region" description="Basic and acidic residues" evidence="7">
    <location>
        <begin position="135"/>
        <end position="150"/>
    </location>
</feature>
<feature type="region of interest" description="Disordered" evidence="7">
    <location>
        <begin position="125"/>
        <end position="150"/>
    </location>
</feature>
<accession>A0A445JZB5</accession>
<dbReference type="Pfam" id="PF00293">
    <property type="entry name" value="NUDIX"/>
    <property type="match status" value="1"/>
</dbReference>
<dbReference type="InterPro" id="IPR015797">
    <property type="entry name" value="NUDIX_hydrolase-like_dom_sf"/>
</dbReference>
<evidence type="ECO:0000256" key="2">
    <source>
        <dbReference type="ARBA" id="ARBA00001946"/>
    </source>
</evidence>
<comment type="cofactor">
    <cofactor evidence="2">
        <name>Mg(2+)</name>
        <dbReference type="ChEBI" id="CHEBI:18420"/>
    </cofactor>
</comment>
<evidence type="ECO:0000313" key="10">
    <source>
        <dbReference type="Proteomes" id="UP000289340"/>
    </source>
</evidence>
<dbReference type="PANTHER" id="PTHR12992:SF24">
    <property type="entry name" value="PEROXISOMAL COENZYME A DIPHOSPHATASE NUDT7"/>
    <property type="match status" value="1"/>
</dbReference>
<dbReference type="GO" id="GO:0008893">
    <property type="term" value="F:guanosine-3',5'-bis(diphosphate) 3'-diphosphatase activity"/>
    <property type="evidence" value="ECO:0007669"/>
    <property type="project" value="UniProtKB-ARBA"/>
</dbReference>
<dbReference type="SUPFAM" id="SSF55811">
    <property type="entry name" value="Nudix"/>
    <property type="match status" value="1"/>
</dbReference>
<dbReference type="PROSITE" id="PS51462">
    <property type="entry name" value="NUDIX"/>
    <property type="match status" value="1"/>
</dbReference>
<dbReference type="AlphaFoldDB" id="A0A445JZB5"/>
<organism evidence="9 10">
    <name type="scientific">Glycine soja</name>
    <name type="common">Wild soybean</name>
    <dbReference type="NCBI Taxonomy" id="3848"/>
    <lineage>
        <taxon>Eukaryota</taxon>
        <taxon>Viridiplantae</taxon>
        <taxon>Streptophyta</taxon>
        <taxon>Embryophyta</taxon>
        <taxon>Tracheophyta</taxon>
        <taxon>Spermatophyta</taxon>
        <taxon>Magnoliopsida</taxon>
        <taxon>eudicotyledons</taxon>
        <taxon>Gunneridae</taxon>
        <taxon>Pentapetalae</taxon>
        <taxon>rosids</taxon>
        <taxon>fabids</taxon>
        <taxon>Fabales</taxon>
        <taxon>Fabaceae</taxon>
        <taxon>Papilionoideae</taxon>
        <taxon>50 kb inversion clade</taxon>
        <taxon>NPAAA clade</taxon>
        <taxon>indigoferoid/millettioid clade</taxon>
        <taxon>Phaseoleae</taxon>
        <taxon>Glycine</taxon>
        <taxon>Glycine subgen. Soja</taxon>
    </lineage>
</organism>
<keyword evidence="10" id="KW-1185">Reference proteome</keyword>
<keyword evidence="6" id="KW-0464">Manganese</keyword>
<comment type="caution">
    <text evidence="9">The sequence shown here is derived from an EMBL/GenBank/DDBJ whole genome shotgun (WGS) entry which is preliminary data.</text>
</comment>
<keyword evidence="4 9" id="KW-0378">Hydrolase</keyword>
<dbReference type="CDD" id="cd03426">
    <property type="entry name" value="NUDIX_CoAse_Nudt7"/>
    <property type="match status" value="1"/>
</dbReference>
<protein>
    <submittedName>
        <fullName evidence="9">Nudix hydrolase 15, mitochondrial</fullName>
    </submittedName>
</protein>
<dbReference type="EMBL" id="QZWG01000007">
    <property type="protein sequence ID" value="RZC03842.1"/>
    <property type="molecule type" value="Genomic_DNA"/>
</dbReference>
<dbReference type="PANTHER" id="PTHR12992">
    <property type="entry name" value="NUDIX HYDROLASE"/>
    <property type="match status" value="1"/>
</dbReference>
<evidence type="ECO:0000256" key="7">
    <source>
        <dbReference type="SAM" id="MobiDB-lite"/>
    </source>
</evidence>
<keyword evidence="3" id="KW-0479">Metal-binding</keyword>
<name>A0A445JZB5_GLYSO</name>
<evidence type="ECO:0000313" key="9">
    <source>
        <dbReference type="EMBL" id="RZC03842.1"/>
    </source>
</evidence>
<dbReference type="GO" id="GO:0005737">
    <property type="term" value="C:cytoplasm"/>
    <property type="evidence" value="ECO:0007669"/>
    <property type="project" value="UniProtKB-ARBA"/>
</dbReference>
<dbReference type="FunFam" id="3.90.79.10:FF:000036">
    <property type="entry name" value="Nudix hydrolase 11"/>
    <property type="match status" value="1"/>
</dbReference>
<keyword evidence="5" id="KW-0460">Magnesium</keyword>
<feature type="domain" description="Nudix hydrolase" evidence="8">
    <location>
        <begin position="94"/>
        <end position="238"/>
    </location>
</feature>
<evidence type="ECO:0000256" key="6">
    <source>
        <dbReference type="ARBA" id="ARBA00023211"/>
    </source>
</evidence>
<dbReference type="GO" id="GO:0015937">
    <property type="term" value="P:coenzyme A biosynthetic process"/>
    <property type="evidence" value="ECO:0007669"/>
    <property type="project" value="UniProtKB-ARBA"/>
</dbReference>
<comment type="cofactor">
    <cofactor evidence="1">
        <name>Mn(2+)</name>
        <dbReference type="ChEBI" id="CHEBI:29035"/>
    </cofactor>
</comment>
<dbReference type="InterPro" id="IPR045121">
    <property type="entry name" value="CoAse"/>
</dbReference>
<dbReference type="GO" id="GO:0046872">
    <property type="term" value="F:metal ion binding"/>
    <property type="evidence" value="ECO:0007669"/>
    <property type="project" value="UniProtKB-KW"/>
</dbReference>
<dbReference type="Gene3D" id="3.90.79.10">
    <property type="entry name" value="Nucleoside Triphosphate Pyrophosphohydrolase"/>
    <property type="match status" value="1"/>
</dbReference>
<dbReference type="GO" id="GO:0015938">
    <property type="term" value="P:coenzyme A catabolic process"/>
    <property type="evidence" value="ECO:0007669"/>
    <property type="project" value="TreeGrafter"/>
</dbReference>
<proteinExistence type="predicted"/>
<dbReference type="GO" id="GO:0010945">
    <property type="term" value="F:coenzyme A diphosphatase activity"/>
    <property type="evidence" value="ECO:0007669"/>
    <property type="project" value="InterPro"/>
</dbReference>
<dbReference type="GO" id="GO:0006637">
    <property type="term" value="P:acyl-CoA metabolic process"/>
    <property type="evidence" value="ECO:0007669"/>
    <property type="project" value="UniProtKB-ARBA"/>
</dbReference>
<evidence type="ECO:0000256" key="5">
    <source>
        <dbReference type="ARBA" id="ARBA00022842"/>
    </source>
</evidence>
<evidence type="ECO:0000256" key="4">
    <source>
        <dbReference type="ARBA" id="ARBA00022801"/>
    </source>
</evidence>
<sequence length="295" mass="33034">MICILRTLPTTRSLSPRASSSITKFMDSSSNASSIGGSRRLLALAQHLRQYKALSFPEDIVEQSIEESGGKVVSQVGFQESATPIDQNPEKFRPKKAAVLICLFEGDDGDLRVILTKRSSKLSTHSGEVALPGGKAKEGDKDDGDTAKREAKEEIGLDPELVNVVTYLNHSCLSTFNLSLVDLQHLLRVVPVIGILHDKKAFKPVLNPAEVEAVFDAPLEMFLKDKNRRQDEREWMGEKYLLHFFDYGIGHKKYIIWGLTAGILIRLHQLCTNGCQLSWSRILNSSFHRMYPRIL</sequence>
<dbReference type="InterPro" id="IPR000086">
    <property type="entry name" value="NUDIX_hydrolase_dom"/>
</dbReference>
<evidence type="ECO:0000256" key="3">
    <source>
        <dbReference type="ARBA" id="ARBA00022723"/>
    </source>
</evidence>